<dbReference type="InterPro" id="IPR028082">
    <property type="entry name" value="Peripla_BP_I"/>
</dbReference>
<dbReference type="SUPFAM" id="SSF47413">
    <property type="entry name" value="lambda repressor-like DNA-binding domains"/>
    <property type="match status" value="1"/>
</dbReference>
<sequence>MNKDKRPAMKHRARIADVASLAGVSVATVSRTLSNPDSVKPATRERVQRAIDELNYFMDGSARALASGQGHTVGMVVPTLDNSIFALAVQGLQTTLAAHGYQLLIAAHEYNLETEAQQVRALLETRIDALVLVGTHHAETTWDLVRRSRTPLLVAWATHESYPSVAFDNRLIGQLAAEHLVALGHRQFGMISGYTRHNDRARQRAEGFINTLQRNDIAFDKRNLIEQPFGFAGGRSGWARLMQLPVPPTAIFCGNDVLAMGCMFEAQKHGVQLPRDLSIVGCDNLPIVSHLPPGLTTVQLPTYELGIECAHSILEWIEKDAQPVSVCLDIELIVRGTTSQPPEVPIAISANKSKSG</sequence>
<evidence type="ECO:0000313" key="6">
    <source>
        <dbReference type="Proteomes" id="UP000005267"/>
    </source>
</evidence>
<dbReference type="CDD" id="cd06273">
    <property type="entry name" value="PBP1_LacI-like"/>
    <property type="match status" value="1"/>
</dbReference>
<dbReference type="CDD" id="cd01392">
    <property type="entry name" value="HTH_LacI"/>
    <property type="match status" value="1"/>
</dbReference>
<dbReference type="GO" id="GO:0003700">
    <property type="term" value="F:DNA-binding transcription factor activity"/>
    <property type="evidence" value="ECO:0007669"/>
    <property type="project" value="TreeGrafter"/>
</dbReference>
<dbReference type="EMBL" id="CP003555">
    <property type="protein sequence ID" value="AFK63603.1"/>
    <property type="molecule type" value="Genomic_DNA"/>
</dbReference>
<dbReference type="Gene3D" id="3.40.50.2300">
    <property type="match status" value="2"/>
</dbReference>
<feature type="domain" description="HTH lacI-type" evidence="4">
    <location>
        <begin position="13"/>
        <end position="67"/>
    </location>
</feature>
<accession>I3UF15</accession>
<reference evidence="5 6" key="1">
    <citation type="journal article" date="2011" name="J. Bacteriol.">
        <title>Whole-genome shotgun sequencing of the sulfur-oxidizing chemoautotroph Tetrathiobacter kashmirensis.</title>
        <authorList>
            <person name="Ghosh W."/>
            <person name="George A."/>
            <person name="Agarwal A."/>
            <person name="Raj P."/>
            <person name="Alam M."/>
            <person name="Pyne P."/>
            <person name="Das Gupta S.K."/>
        </authorList>
    </citation>
    <scope>NUCLEOTIDE SEQUENCE [LARGE SCALE GENOMIC DNA]</scope>
    <source>
        <strain evidence="5 6">WT001</strain>
    </source>
</reference>
<dbReference type="SUPFAM" id="SSF53822">
    <property type="entry name" value="Periplasmic binding protein-like I"/>
    <property type="match status" value="1"/>
</dbReference>
<dbReference type="Gene3D" id="1.10.260.40">
    <property type="entry name" value="lambda repressor-like DNA-binding domains"/>
    <property type="match status" value="1"/>
</dbReference>
<dbReference type="PANTHER" id="PTHR30146">
    <property type="entry name" value="LACI-RELATED TRANSCRIPTIONAL REPRESSOR"/>
    <property type="match status" value="1"/>
</dbReference>
<evidence type="ECO:0000259" key="4">
    <source>
        <dbReference type="PROSITE" id="PS50932"/>
    </source>
</evidence>
<dbReference type="KEGG" id="aka:TKWG_18860"/>
<evidence type="ECO:0000256" key="1">
    <source>
        <dbReference type="ARBA" id="ARBA00023015"/>
    </source>
</evidence>
<dbReference type="PANTHER" id="PTHR30146:SF109">
    <property type="entry name" value="HTH-TYPE TRANSCRIPTIONAL REGULATOR GALS"/>
    <property type="match status" value="1"/>
</dbReference>
<keyword evidence="2" id="KW-0238">DNA-binding</keyword>
<protein>
    <submittedName>
        <fullName evidence="5">LacI family transcriptional regulator</fullName>
    </submittedName>
</protein>
<keyword evidence="1" id="KW-0805">Transcription regulation</keyword>
<dbReference type="Pfam" id="PF00356">
    <property type="entry name" value="LacI"/>
    <property type="match status" value="1"/>
</dbReference>
<dbReference type="AlphaFoldDB" id="I3UF15"/>
<evidence type="ECO:0000256" key="3">
    <source>
        <dbReference type="ARBA" id="ARBA00023163"/>
    </source>
</evidence>
<proteinExistence type="predicted"/>
<dbReference type="SMART" id="SM00354">
    <property type="entry name" value="HTH_LACI"/>
    <property type="match status" value="1"/>
</dbReference>
<dbReference type="InterPro" id="IPR001761">
    <property type="entry name" value="Peripla_BP/Lac1_sug-bd_dom"/>
</dbReference>
<dbReference type="Pfam" id="PF00532">
    <property type="entry name" value="Peripla_BP_1"/>
    <property type="match status" value="1"/>
</dbReference>
<organism evidence="5 6">
    <name type="scientific">Advenella kashmirensis (strain DSM 17095 / LMG 22695 / WT001)</name>
    <name type="common">Tetrathiobacter kashmirensis</name>
    <dbReference type="NCBI Taxonomy" id="1036672"/>
    <lineage>
        <taxon>Bacteria</taxon>
        <taxon>Pseudomonadati</taxon>
        <taxon>Pseudomonadota</taxon>
        <taxon>Betaproteobacteria</taxon>
        <taxon>Burkholderiales</taxon>
        <taxon>Alcaligenaceae</taxon>
    </lineage>
</organism>
<keyword evidence="3" id="KW-0804">Transcription</keyword>
<dbReference type="InterPro" id="IPR000843">
    <property type="entry name" value="HTH_LacI"/>
</dbReference>
<name>I3UF15_ADVKW</name>
<dbReference type="HOGENOM" id="CLU_037628_6_3_4"/>
<gene>
    <name evidence="5" type="ordered locus">TKWG_18860</name>
</gene>
<dbReference type="GO" id="GO:0000976">
    <property type="term" value="F:transcription cis-regulatory region binding"/>
    <property type="evidence" value="ECO:0007669"/>
    <property type="project" value="TreeGrafter"/>
</dbReference>
<dbReference type="InterPro" id="IPR010982">
    <property type="entry name" value="Lambda_DNA-bd_dom_sf"/>
</dbReference>
<evidence type="ECO:0000313" key="5">
    <source>
        <dbReference type="EMBL" id="AFK63603.1"/>
    </source>
</evidence>
<evidence type="ECO:0000256" key="2">
    <source>
        <dbReference type="ARBA" id="ARBA00023125"/>
    </source>
</evidence>
<keyword evidence="6" id="KW-1185">Reference proteome</keyword>
<dbReference type="STRING" id="1036672.TKWG_18860"/>
<reference evidence="6" key="2">
    <citation type="journal article" date="2013" name="PLoS ONE">
        <title>Genome implosion elicits host-confinement in Alcaligenaceae: evidence from the comparative genomics of Tetrathiobacter kashmirensis, a pathogen in the making.</title>
        <authorList>
            <person name="Ghosh W."/>
            <person name="Alam M."/>
            <person name="Roy C."/>
            <person name="Pyne P."/>
            <person name="George A."/>
            <person name="Chakraborty R."/>
            <person name="Majumder S."/>
            <person name="Agarwal A."/>
            <person name="Chakraborty S."/>
            <person name="Majumdar S."/>
            <person name="Gupta S.K."/>
        </authorList>
    </citation>
    <scope>NUCLEOTIDE SEQUENCE [LARGE SCALE GENOMIC DNA]</scope>
    <source>
        <strain evidence="6">WT001</strain>
    </source>
</reference>
<dbReference type="Proteomes" id="UP000005267">
    <property type="component" value="Chromosome"/>
</dbReference>
<dbReference type="PROSITE" id="PS50932">
    <property type="entry name" value="HTH_LACI_2"/>
    <property type="match status" value="1"/>
</dbReference>